<protein>
    <submittedName>
        <fullName evidence="1">Uncharacterized protein</fullName>
    </submittedName>
</protein>
<accession>A0A5Q2WDV8</accession>
<reference evidence="1" key="1">
    <citation type="submission" date="2019-08" db="EMBL/GenBank/DDBJ databases">
        <authorList>
            <person name="Pogozhova M.P."/>
            <person name="Pisanov R.V."/>
            <person name="Gaevskaya N.E."/>
            <person name="Vodopyanov A.S."/>
        </authorList>
    </citation>
    <scope>NUCLEOTIDE SEQUENCE</scope>
</reference>
<name>A0A5Q2WDV8_9CAUD</name>
<organism evidence="1">
    <name type="scientific">Vibrio phage Rostov M3</name>
    <dbReference type="NCBI Taxonomy" id="2660724"/>
    <lineage>
        <taxon>Viruses</taxon>
        <taxon>Duplodnaviria</taxon>
        <taxon>Heunggongvirae</taxon>
        <taxon>Uroviricota</taxon>
        <taxon>Caudoviricetes</taxon>
    </lineage>
</organism>
<dbReference type="EMBL" id="MN379461">
    <property type="protein sequence ID" value="QGH75034.1"/>
    <property type="molecule type" value="Genomic_DNA"/>
</dbReference>
<dbReference type="InterPro" id="IPR054496">
    <property type="entry name" value="E217_GP41"/>
</dbReference>
<evidence type="ECO:0000313" key="1">
    <source>
        <dbReference type="EMBL" id="QGH75034.1"/>
    </source>
</evidence>
<dbReference type="Pfam" id="PF22759">
    <property type="entry name" value="E217_GP41"/>
    <property type="match status" value="1"/>
</dbReference>
<sequence>MSKFYDRRWELLLNDVTFISETAGRQFKMTFNVIVDFGGYVSYADIAIYNLSQDTIGKLFKRNISVGLRAGYVESIDYIFKGRINNILRERVGPDTITRIIAIGGTQPATQQVNSTLGVNSTVVDIIRQCATAMGYPLVIKSGDFTGINPYPRGYSLNGDPRGYLDKLAQAHEFSYVIENDRIVVVGKDSFRDGAPYEVNERNGMQGIPEITENGADVSLRLSPRVRIGGRIDIQSNLATFNFSNLYFNQIPETAGKGIYRVFRLNHTGDTWGDEWTTRVTGFR</sequence>
<gene>
    <name evidence="1" type="ORF">RostovM3_00014</name>
</gene>
<proteinExistence type="predicted"/>